<keyword evidence="15" id="KW-1185">Reference proteome</keyword>
<keyword evidence="8" id="KW-0378">Hydrolase</keyword>
<feature type="compositionally biased region" description="Polar residues" evidence="14">
    <location>
        <begin position="298"/>
        <end position="307"/>
    </location>
</feature>
<reference evidence="16" key="1">
    <citation type="submission" date="2025-08" db="UniProtKB">
        <authorList>
            <consortium name="RefSeq"/>
        </authorList>
    </citation>
    <scope>IDENTIFICATION</scope>
</reference>
<organism evidence="15 16">
    <name type="scientific">Clupea harengus</name>
    <name type="common">Atlantic herring</name>
    <dbReference type="NCBI Taxonomy" id="7950"/>
    <lineage>
        <taxon>Eukaryota</taxon>
        <taxon>Metazoa</taxon>
        <taxon>Chordata</taxon>
        <taxon>Craniata</taxon>
        <taxon>Vertebrata</taxon>
        <taxon>Euteleostomi</taxon>
        <taxon>Actinopterygii</taxon>
        <taxon>Neopterygii</taxon>
        <taxon>Teleostei</taxon>
        <taxon>Clupei</taxon>
        <taxon>Clupeiformes</taxon>
        <taxon>Clupeoidei</taxon>
        <taxon>Clupeidae</taxon>
        <taxon>Clupea</taxon>
    </lineage>
</organism>
<keyword evidence="6" id="KW-0540">Nuclease</keyword>
<evidence type="ECO:0000256" key="11">
    <source>
        <dbReference type="ARBA" id="ARBA00059283"/>
    </source>
</evidence>
<feature type="region of interest" description="Disordered" evidence="14">
    <location>
        <begin position="251"/>
        <end position="270"/>
    </location>
</feature>
<dbReference type="GO" id="GO:0031573">
    <property type="term" value="P:mitotic intra-S DNA damage checkpoint signaling"/>
    <property type="evidence" value="ECO:0007669"/>
    <property type="project" value="TreeGrafter"/>
</dbReference>
<evidence type="ECO:0000256" key="5">
    <source>
        <dbReference type="ARBA" id="ARBA00022553"/>
    </source>
</evidence>
<feature type="compositionally biased region" description="Polar residues" evidence="14">
    <location>
        <begin position="253"/>
        <end position="266"/>
    </location>
</feature>
<protein>
    <recommendedName>
        <fullName evidence="12">Cell cycle checkpoint control protein RAD9A</fullName>
        <ecNumber evidence="4">3.1.11.2</ecNumber>
    </recommendedName>
    <alternativeName>
        <fullName evidence="13">DNA repair exonuclease rad9 homolog A</fullName>
    </alternativeName>
</protein>
<keyword evidence="10" id="KW-0539">Nucleus</keyword>
<dbReference type="GO" id="GO:0006281">
    <property type="term" value="P:DNA repair"/>
    <property type="evidence" value="ECO:0007669"/>
    <property type="project" value="TreeGrafter"/>
</dbReference>
<comment type="catalytic activity">
    <reaction evidence="1">
        <text>Exonucleolytic cleavage in the 3'- to 5'-direction to yield nucleoside 5'-phosphates.</text>
        <dbReference type="EC" id="3.1.11.2"/>
    </reaction>
</comment>
<evidence type="ECO:0000256" key="8">
    <source>
        <dbReference type="ARBA" id="ARBA00022801"/>
    </source>
</evidence>
<evidence type="ECO:0000313" key="16">
    <source>
        <dbReference type="RefSeq" id="XP_031413869.1"/>
    </source>
</evidence>
<evidence type="ECO:0000256" key="2">
    <source>
        <dbReference type="ARBA" id="ARBA00004123"/>
    </source>
</evidence>
<dbReference type="Gene3D" id="3.70.10.10">
    <property type="match status" value="1"/>
</dbReference>
<name>A0A6P8EPU1_CLUHA</name>
<dbReference type="EC" id="3.1.11.2" evidence="4"/>
<comment type="subcellular location">
    <subcellularLocation>
        <location evidence="2">Nucleus</location>
    </subcellularLocation>
</comment>
<dbReference type="InterPro" id="IPR046938">
    <property type="entry name" value="DNA_clamp_sf"/>
</dbReference>
<evidence type="ECO:0000256" key="1">
    <source>
        <dbReference type="ARBA" id="ARBA00000493"/>
    </source>
</evidence>
<dbReference type="FunFam" id="3.70.10.10:FF:000005">
    <property type="entry name" value="Cell cycle checkpoint control protein"/>
    <property type="match status" value="1"/>
</dbReference>
<dbReference type="GO" id="GO:0071479">
    <property type="term" value="P:cellular response to ionizing radiation"/>
    <property type="evidence" value="ECO:0007669"/>
    <property type="project" value="TreeGrafter"/>
</dbReference>
<keyword evidence="5" id="KW-0597">Phosphoprotein</keyword>
<dbReference type="GO" id="GO:0000076">
    <property type="term" value="P:DNA replication checkpoint signaling"/>
    <property type="evidence" value="ECO:0007669"/>
    <property type="project" value="TreeGrafter"/>
</dbReference>
<evidence type="ECO:0000256" key="3">
    <source>
        <dbReference type="ARBA" id="ARBA00008494"/>
    </source>
</evidence>
<dbReference type="PANTHER" id="PTHR15237">
    <property type="entry name" value="DNA REPAIR PROTEIN RAD9"/>
    <property type="match status" value="1"/>
</dbReference>
<keyword evidence="9" id="KW-0269">Exonuclease</keyword>
<keyword evidence="7" id="KW-0227">DNA damage</keyword>
<evidence type="ECO:0000256" key="13">
    <source>
        <dbReference type="ARBA" id="ARBA00079896"/>
    </source>
</evidence>
<dbReference type="RefSeq" id="XP_031413869.1">
    <property type="nucleotide sequence ID" value="XM_031558009.2"/>
</dbReference>
<dbReference type="GO" id="GO:0008311">
    <property type="term" value="F:double-stranded DNA 3'-5' DNA exonuclease activity"/>
    <property type="evidence" value="ECO:0007669"/>
    <property type="project" value="UniProtKB-EC"/>
</dbReference>
<proteinExistence type="inferred from homology"/>
<dbReference type="GO" id="GO:0030896">
    <property type="term" value="C:checkpoint clamp complex"/>
    <property type="evidence" value="ECO:0007669"/>
    <property type="project" value="InterPro"/>
</dbReference>
<evidence type="ECO:0000256" key="4">
    <source>
        <dbReference type="ARBA" id="ARBA00012115"/>
    </source>
</evidence>
<comment type="similarity">
    <text evidence="3">Belongs to the rad9 family.</text>
</comment>
<evidence type="ECO:0000256" key="9">
    <source>
        <dbReference type="ARBA" id="ARBA00022839"/>
    </source>
</evidence>
<evidence type="ECO:0000313" key="15">
    <source>
        <dbReference type="Proteomes" id="UP000515152"/>
    </source>
</evidence>
<dbReference type="SUPFAM" id="SSF55979">
    <property type="entry name" value="DNA clamp"/>
    <property type="match status" value="1"/>
</dbReference>
<evidence type="ECO:0000256" key="6">
    <source>
        <dbReference type="ARBA" id="ARBA00022722"/>
    </source>
</evidence>
<dbReference type="OrthoDB" id="60092at2759"/>
<gene>
    <name evidence="16" type="primary">LOC105906004</name>
</gene>
<evidence type="ECO:0000256" key="10">
    <source>
        <dbReference type="ARBA" id="ARBA00023242"/>
    </source>
</evidence>
<dbReference type="GeneID" id="105906004"/>
<dbReference type="PANTHER" id="PTHR15237:SF1">
    <property type="entry name" value="CELL CYCLE CHECKPOINT CONTROL PROTEIN RAD9A"/>
    <property type="match status" value="1"/>
</dbReference>
<accession>A0A6P8EPU1</accession>
<dbReference type="InterPro" id="IPR007268">
    <property type="entry name" value="Rad9/Ddc1"/>
</dbReference>
<dbReference type="AlphaFoldDB" id="A0A6P8EPU1"/>
<sequence length="321" mass="35938">MDYVATGSNVKVLAKAIHSLSRIGEELYFESTGRWLALRTVNSSRSAFACFHLCPLFFQRFHTPQGDSFRCKMPIKSVQAVFKSLSSLEKTVEKCRIEWKPEQSQLTFTLHCKMCSVLGLLKTHNLSFQDCESLQAVFDKERSPNVLRAQPRLLVDTVLHFPPSLEEVTLSVTSDRMWLKNHVEDESDQSQAMMTELYLSSEEFEDFVVTLANQHHFCLKELSAPTAPPPDDFMCDAHGLIPHCYGTSEIAGPSTQINQPPRSTHAPTPPNHRLFSCFSLSSSQFRSLFFGSVLPTPSQGTSQTLQGQDVLASDSEDEGSP</sequence>
<dbReference type="CDD" id="cd00577">
    <property type="entry name" value="PCNA"/>
    <property type="match status" value="1"/>
</dbReference>
<dbReference type="Proteomes" id="UP000515152">
    <property type="component" value="Chromosome 20"/>
</dbReference>
<comment type="function">
    <text evidence="11">Component of the 9-1-1 cell-cycle checkpoint response complex that plays a major role in DNA repair. The 9-1-1 complex is recruited to DNA lesion upon damage by the RAD17-replication factor C (RFC) clamp loader complex. Acts then as a sliding clamp platform on DNA for several proteins involved in long-patch base excision repair (LP-BER). The 9-1-1 complex stimulates DNA polymerase beta (POLB) activity by increasing its affinity for the 3'-OH end of the primer-template and stabilizes POLB to those sites where LP-BER proceeds; endonuclease FEN1 cleavage activity on substrates with double, nick, or gap flaps of distinct sequences and lengths; and DNA ligase I (LIG1) on long-patch base excision repair substrates. The 9-1-1 complex is necessary for the recruitment of RHNO1 to sites of double-stranded breaks (DSB) occurring during the S phase. RAD9A possesses 3'-&gt;5' double stranded DNA exonuclease activity.</text>
</comment>
<feature type="region of interest" description="Disordered" evidence="14">
    <location>
        <begin position="298"/>
        <end position="321"/>
    </location>
</feature>
<evidence type="ECO:0000256" key="12">
    <source>
        <dbReference type="ARBA" id="ARBA00069752"/>
    </source>
</evidence>
<evidence type="ECO:0000256" key="14">
    <source>
        <dbReference type="SAM" id="MobiDB-lite"/>
    </source>
</evidence>
<dbReference type="Pfam" id="PF04139">
    <property type="entry name" value="Rad9"/>
    <property type="match status" value="1"/>
</dbReference>
<dbReference type="KEGG" id="char:105906004"/>
<evidence type="ECO:0000256" key="7">
    <source>
        <dbReference type="ARBA" id="ARBA00022763"/>
    </source>
</evidence>